<sequence>MFPQKIIISRIWEDTSFMNGTAASSRCFDLCKSTESKILSPATGQVSLIGSSFTLKNNRDSYEVVSRNDLGIQMRRLKDVRAIICRKKSSLSRVSIEIHRIGTEIFSRHIFTTKKRKKCRARTIINLYRITYAQRQYTNSPGPVIVSGDRPMNRVWRGIAATAATAAATRSRLYYTAVSMLPVHDVVRSASESFILSASWLHVDTLQQSKCLCLYRAGLYIKGKTQQPRRHDAKRISICAARKRDYCMRCTGRRHEIFVCCRCVPVVIADE</sequence>
<evidence type="ECO:0000313" key="1">
    <source>
        <dbReference type="EMBL" id="CAB0034590.1"/>
    </source>
</evidence>
<proteinExistence type="predicted"/>
<dbReference type="EMBL" id="CADCXV010000747">
    <property type="protein sequence ID" value="CAB0034590.1"/>
    <property type="molecule type" value="Genomic_DNA"/>
</dbReference>
<name>A0A6H5IGR1_9HYME</name>
<protein>
    <submittedName>
        <fullName evidence="1">Uncharacterized protein</fullName>
    </submittedName>
</protein>
<dbReference type="Proteomes" id="UP000479190">
    <property type="component" value="Unassembled WGS sequence"/>
</dbReference>
<evidence type="ECO:0000313" key="2">
    <source>
        <dbReference type="Proteomes" id="UP000479190"/>
    </source>
</evidence>
<accession>A0A6H5IGR1</accession>
<keyword evidence="2" id="KW-1185">Reference proteome</keyword>
<dbReference type="AlphaFoldDB" id="A0A6H5IGR1"/>
<gene>
    <name evidence="1" type="ORF">TBRA_LOCUS6488</name>
</gene>
<organism evidence="1 2">
    <name type="scientific">Trichogramma brassicae</name>
    <dbReference type="NCBI Taxonomy" id="86971"/>
    <lineage>
        <taxon>Eukaryota</taxon>
        <taxon>Metazoa</taxon>
        <taxon>Ecdysozoa</taxon>
        <taxon>Arthropoda</taxon>
        <taxon>Hexapoda</taxon>
        <taxon>Insecta</taxon>
        <taxon>Pterygota</taxon>
        <taxon>Neoptera</taxon>
        <taxon>Endopterygota</taxon>
        <taxon>Hymenoptera</taxon>
        <taxon>Apocrita</taxon>
        <taxon>Proctotrupomorpha</taxon>
        <taxon>Chalcidoidea</taxon>
        <taxon>Trichogrammatidae</taxon>
        <taxon>Trichogramma</taxon>
    </lineage>
</organism>
<reference evidence="1 2" key="1">
    <citation type="submission" date="2020-02" db="EMBL/GenBank/DDBJ databases">
        <authorList>
            <person name="Ferguson B K."/>
        </authorList>
    </citation>
    <scope>NUCLEOTIDE SEQUENCE [LARGE SCALE GENOMIC DNA]</scope>
</reference>